<dbReference type="OrthoDB" id="2989516at2"/>
<dbReference type="AlphaFoldDB" id="A0A3L7K0W8"/>
<gene>
    <name evidence="7" type="ORF">D9X91_06385</name>
</gene>
<protein>
    <recommendedName>
        <fullName evidence="9">Cytochrome C oxidase subunit IV</fullName>
    </recommendedName>
</protein>
<dbReference type="RefSeq" id="WP_121679748.1">
    <property type="nucleotide sequence ID" value="NZ_RCVZ01000003.1"/>
</dbReference>
<evidence type="ECO:0000256" key="2">
    <source>
        <dbReference type="ARBA" id="ARBA00022475"/>
    </source>
</evidence>
<evidence type="ECO:0000256" key="3">
    <source>
        <dbReference type="ARBA" id="ARBA00022692"/>
    </source>
</evidence>
<keyword evidence="4 6" id="KW-1133">Transmembrane helix</keyword>
<comment type="subcellular location">
    <subcellularLocation>
        <location evidence="1">Cell membrane</location>
        <topology evidence="1">Multi-pass membrane protein</topology>
    </subcellularLocation>
</comment>
<name>A0A3L7K0W8_9BACI</name>
<dbReference type="GO" id="GO:0005886">
    <property type="term" value="C:plasma membrane"/>
    <property type="evidence" value="ECO:0007669"/>
    <property type="project" value="UniProtKB-SubCell"/>
</dbReference>
<keyword evidence="5 6" id="KW-0472">Membrane</keyword>
<feature type="transmembrane region" description="Helical" evidence="6">
    <location>
        <begin position="69"/>
        <end position="92"/>
    </location>
</feature>
<organism evidence="7 8">
    <name type="scientific">Falsibacillus albus</name>
    <dbReference type="NCBI Taxonomy" id="2478915"/>
    <lineage>
        <taxon>Bacteria</taxon>
        <taxon>Bacillati</taxon>
        <taxon>Bacillota</taxon>
        <taxon>Bacilli</taxon>
        <taxon>Bacillales</taxon>
        <taxon>Bacillaceae</taxon>
        <taxon>Falsibacillus</taxon>
    </lineage>
</organism>
<feature type="transmembrane region" description="Helical" evidence="6">
    <location>
        <begin position="41"/>
        <end position="63"/>
    </location>
</feature>
<evidence type="ECO:0008006" key="9">
    <source>
        <dbReference type="Google" id="ProtNLM"/>
    </source>
</evidence>
<evidence type="ECO:0000256" key="5">
    <source>
        <dbReference type="ARBA" id="ARBA00023136"/>
    </source>
</evidence>
<evidence type="ECO:0000256" key="6">
    <source>
        <dbReference type="SAM" id="Phobius"/>
    </source>
</evidence>
<keyword evidence="3 6" id="KW-0812">Transmembrane</keyword>
<evidence type="ECO:0000313" key="7">
    <source>
        <dbReference type="EMBL" id="RLQ96727.1"/>
    </source>
</evidence>
<keyword evidence="8" id="KW-1185">Reference proteome</keyword>
<dbReference type="Pfam" id="PF03626">
    <property type="entry name" value="COX4_pro"/>
    <property type="match status" value="1"/>
</dbReference>
<feature type="transmembrane region" description="Helical" evidence="6">
    <location>
        <begin position="12"/>
        <end position="29"/>
    </location>
</feature>
<proteinExistence type="predicted"/>
<reference evidence="7 8" key="1">
    <citation type="submission" date="2018-10" db="EMBL/GenBank/DDBJ databases">
        <title>Falsibacillus sp. genome draft.</title>
        <authorList>
            <person name="Shi S."/>
        </authorList>
    </citation>
    <scope>NUCLEOTIDE SEQUENCE [LARGE SCALE GENOMIC DNA]</scope>
    <source>
        <strain evidence="7 8">GY 10110</strain>
    </source>
</reference>
<dbReference type="EMBL" id="RCVZ01000003">
    <property type="protein sequence ID" value="RLQ96727.1"/>
    <property type="molecule type" value="Genomic_DNA"/>
</dbReference>
<comment type="caution">
    <text evidence="7">The sequence shown here is derived from an EMBL/GenBank/DDBJ whole genome shotgun (WGS) entry which is preliminary data.</text>
</comment>
<dbReference type="InterPro" id="IPR005171">
    <property type="entry name" value="Cyt_c_oxidase_su4_prok"/>
</dbReference>
<evidence type="ECO:0000313" key="8">
    <source>
        <dbReference type="Proteomes" id="UP000276770"/>
    </source>
</evidence>
<evidence type="ECO:0000256" key="4">
    <source>
        <dbReference type="ARBA" id="ARBA00022989"/>
    </source>
</evidence>
<evidence type="ECO:0000256" key="1">
    <source>
        <dbReference type="ARBA" id="ARBA00004651"/>
    </source>
</evidence>
<sequence>MDSTNLSKWRYYLSFAIMILFSAFAFYLTSEMKMIITPGRLMTVLLLMAFIQAGIQFIIFMHIFKTQKWYRIIALSSGGMVAALTILFLWLLQ</sequence>
<accession>A0A3L7K0W8</accession>
<keyword evidence="2" id="KW-1003">Cell membrane</keyword>
<dbReference type="Proteomes" id="UP000276770">
    <property type="component" value="Unassembled WGS sequence"/>
</dbReference>